<name>A0A251Q8Z7_PRUPE</name>
<proteinExistence type="predicted"/>
<dbReference type="EMBL" id="CM007653">
    <property type="protein sequence ID" value="ONI19135.1"/>
    <property type="molecule type" value="Genomic_DNA"/>
</dbReference>
<sequence length="110" mass="11908">MKSPPGSSPSLMYSSAGSSRLNNILRGFFPLESADSLSFILTLLPLGPPLVCRVFPIQLQGDWLIPVLDVHGLPKLESTKGKLELCLLFLSSSFGKPEEEKVDSDVSATF</sequence>
<evidence type="ECO:0000313" key="1">
    <source>
        <dbReference type="EMBL" id="ONI19135.1"/>
    </source>
</evidence>
<dbReference type="Gramene" id="ONI19135">
    <property type="protein sequence ID" value="ONI19135"/>
    <property type="gene ID" value="PRUPE_3G261000"/>
</dbReference>
<evidence type="ECO:0000313" key="2">
    <source>
        <dbReference type="Proteomes" id="UP000006882"/>
    </source>
</evidence>
<accession>A0A251Q8Z7</accession>
<keyword evidence="2" id="KW-1185">Reference proteome</keyword>
<gene>
    <name evidence="1" type="ORF">PRUPE_3G261000</name>
</gene>
<reference evidence="1 2" key="1">
    <citation type="journal article" date="2013" name="Nat. Genet.">
        <title>The high-quality draft genome of peach (Prunus persica) identifies unique patterns of genetic diversity, domestication and genome evolution.</title>
        <authorList>
            <consortium name="International Peach Genome Initiative"/>
            <person name="Verde I."/>
            <person name="Abbott A.G."/>
            <person name="Scalabrin S."/>
            <person name="Jung S."/>
            <person name="Shu S."/>
            <person name="Marroni F."/>
            <person name="Zhebentyayeva T."/>
            <person name="Dettori M.T."/>
            <person name="Grimwood J."/>
            <person name="Cattonaro F."/>
            <person name="Zuccolo A."/>
            <person name="Rossini L."/>
            <person name="Jenkins J."/>
            <person name="Vendramin E."/>
            <person name="Meisel L.A."/>
            <person name="Decroocq V."/>
            <person name="Sosinski B."/>
            <person name="Prochnik S."/>
            <person name="Mitros T."/>
            <person name="Policriti A."/>
            <person name="Cipriani G."/>
            <person name="Dondini L."/>
            <person name="Ficklin S."/>
            <person name="Goodstein D.M."/>
            <person name="Xuan P."/>
            <person name="Del Fabbro C."/>
            <person name="Aramini V."/>
            <person name="Copetti D."/>
            <person name="Gonzalez S."/>
            <person name="Horner D.S."/>
            <person name="Falchi R."/>
            <person name="Lucas S."/>
            <person name="Mica E."/>
            <person name="Maldonado J."/>
            <person name="Lazzari B."/>
            <person name="Bielenberg D."/>
            <person name="Pirona R."/>
            <person name="Miculan M."/>
            <person name="Barakat A."/>
            <person name="Testolin R."/>
            <person name="Stella A."/>
            <person name="Tartarini S."/>
            <person name="Tonutti P."/>
            <person name="Arus P."/>
            <person name="Orellana A."/>
            <person name="Wells C."/>
            <person name="Main D."/>
            <person name="Vizzotto G."/>
            <person name="Silva H."/>
            <person name="Salamini F."/>
            <person name="Schmutz J."/>
            <person name="Morgante M."/>
            <person name="Rokhsar D.S."/>
        </authorList>
    </citation>
    <scope>NUCLEOTIDE SEQUENCE [LARGE SCALE GENOMIC DNA]</scope>
    <source>
        <strain evidence="2">cv. Nemared</strain>
    </source>
</reference>
<dbReference type="Proteomes" id="UP000006882">
    <property type="component" value="Chromosome G3"/>
</dbReference>
<dbReference type="AlphaFoldDB" id="A0A251Q8Z7"/>
<protein>
    <submittedName>
        <fullName evidence="1">Uncharacterized protein</fullName>
    </submittedName>
</protein>
<organism evidence="1 2">
    <name type="scientific">Prunus persica</name>
    <name type="common">Peach</name>
    <name type="synonym">Amygdalus persica</name>
    <dbReference type="NCBI Taxonomy" id="3760"/>
    <lineage>
        <taxon>Eukaryota</taxon>
        <taxon>Viridiplantae</taxon>
        <taxon>Streptophyta</taxon>
        <taxon>Embryophyta</taxon>
        <taxon>Tracheophyta</taxon>
        <taxon>Spermatophyta</taxon>
        <taxon>Magnoliopsida</taxon>
        <taxon>eudicotyledons</taxon>
        <taxon>Gunneridae</taxon>
        <taxon>Pentapetalae</taxon>
        <taxon>rosids</taxon>
        <taxon>fabids</taxon>
        <taxon>Rosales</taxon>
        <taxon>Rosaceae</taxon>
        <taxon>Amygdaloideae</taxon>
        <taxon>Amygdaleae</taxon>
        <taxon>Prunus</taxon>
    </lineage>
</organism>